<dbReference type="InterPro" id="IPR036390">
    <property type="entry name" value="WH_DNA-bd_sf"/>
</dbReference>
<feature type="compositionally biased region" description="Polar residues" evidence="6">
    <location>
        <begin position="401"/>
        <end position="414"/>
    </location>
</feature>
<dbReference type="PROSITE" id="PS50901">
    <property type="entry name" value="FTSK"/>
    <property type="match status" value="1"/>
</dbReference>
<evidence type="ECO:0000256" key="6">
    <source>
        <dbReference type="SAM" id="MobiDB-lite"/>
    </source>
</evidence>
<dbReference type="EMBL" id="DXCO01000035">
    <property type="protein sequence ID" value="HIY78382.1"/>
    <property type="molecule type" value="Genomic_DNA"/>
</dbReference>
<dbReference type="InterPro" id="IPR003593">
    <property type="entry name" value="AAA+_ATPase"/>
</dbReference>
<dbReference type="GO" id="GO:0003677">
    <property type="term" value="F:DNA binding"/>
    <property type="evidence" value="ECO:0007669"/>
    <property type="project" value="UniProtKB-KW"/>
</dbReference>
<feature type="binding site" evidence="5">
    <location>
        <begin position="797"/>
        <end position="804"/>
    </location>
    <ligand>
        <name>ATP</name>
        <dbReference type="ChEBI" id="CHEBI:30616"/>
    </ligand>
</feature>
<dbReference type="Gene3D" id="3.30.980.40">
    <property type="match status" value="1"/>
</dbReference>
<feature type="transmembrane region" description="Helical" evidence="7">
    <location>
        <begin position="23"/>
        <end position="45"/>
    </location>
</feature>
<gene>
    <name evidence="9" type="ORF">H9728_04995</name>
</gene>
<keyword evidence="7" id="KW-0812">Transmembrane</keyword>
<feature type="compositionally biased region" description="Basic and acidic residues" evidence="6">
    <location>
        <begin position="528"/>
        <end position="547"/>
    </location>
</feature>
<evidence type="ECO:0000256" key="2">
    <source>
        <dbReference type="ARBA" id="ARBA00022741"/>
    </source>
</evidence>
<dbReference type="SUPFAM" id="SSF46785">
    <property type="entry name" value="Winged helix' DNA-binding domain"/>
    <property type="match status" value="1"/>
</dbReference>
<feature type="region of interest" description="Disordered" evidence="6">
    <location>
        <begin position="342"/>
        <end position="414"/>
    </location>
</feature>
<keyword evidence="3 5" id="KW-0067">ATP-binding</keyword>
<evidence type="ECO:0000256" key="7">
    <source>
        <dbReference type="SAM" id="Phobius"/>
    </source>
</evidence>
<dbReference type="Pfam" id="PF09397">
    <property type="entry name" value="FtsK_gamma"/>
    <property type="match status" value="1"/>
</dbReference>
<dbReference type="CDD" id="cd01127">
    <property type="entry name" value="TrwB_TraG_TraD_VirD4"/>
    <property type="match status" value="1"/>
</dbReference>
<organism evidence="9 10">
    <name type="scientific">Candidatus Borkfalkia excrementavium</name>
    <dbReference type="NCBI Taxonomy" id="2838505"/>
    <lineage>
        <taxon>Bacteria</taxon>
        <taxon>Bacillati</taxon>
        <taxon>Bacillota</taxon>
        <taxon>Clostridia</taxon>
        <taxon>Christensenellales</taxon>
        <taxon>Christensenellaceae</taxon>
        <taxon>Candidatus Borkfalkia</taxon>
    </lineage>
</organism>
<feature type="region of interest" description="Disordered" evidence="6">
    <location>
        <begin position="427"/>
        <end position="635"/>
    </location>
</feature>
<dbReference type="InterPro" id="IPR036388">
    <property type="entry name" value="WH-like_DNA-bd_sf"/>
</dbReference>
<dbReference type="Pfam" id="PF01580">
    <property type="entry name" value="FtsK_SpoIIIE"/>
    <property type="match status" value="1"/>
</dbReference>
<feature type="compositionally biased region" description="Basic and acidic residues" evidence="6">
    <location>
        <begin position="348"/>
        <end position="371"/>
    </location>
</feature>
<reference evidence="9" key="1">
    <citation type="journal article" date="2021" name="PeerJ">
        <title>Extensive microbial diversity within the chicken gut microbiome revealed by metagenomics and culture.</title>
        <authorList>
            <person name="Gilroy R."/>
            <person name="Ravi A."/>
            <person name="Getino M."/>
            <person name="Pursley I."/>
            <person name="Horton D.L."/>
            <person name="Alikhan N.F."/>
            <person name="Baker D."/>
            <person name="Gharbi K."/>
            <person name="Hall N."/>
            <person name="Watson M."/>
            <person name="Adriaenssens E.M."/>
            <person name="Foster-Nyarko E."/>
            <person name="Jarju S."/>
            <person name="Secka A."/>
            <person name="Antonio M."/>
            <person name="Oren A."/>
            <person name="Chaudhuri R.R."/>
            <person name="La Ragione R."/>
            <person name="Hildebrand F."/>
            <person name="Pallen M.J."/>
        </authorList>
    </citation>
    <scope>NUCLEOTIDE SEQUENCE</scope>
    <source>
        <strain evidence="9">CHK199-9574</strain>
    </source>
</reference>
<dbReference type="PANTHER" id="PTHR22683:SF41">
    <property type="entry name" value="DNA TRANSLOCASE FTSK"/>
    <property type="match status" value="1"/>
</dbReference>
<proteinExistence type="inferred from homology"/>
<feature type="compositionally biased region" description="Acidic residues" evidence="6">
    <location>
        <begin position="585"/>
        <end position="594"/>
    </location>
</feature>
<evidence type="ECO:0000256" key="5">
    <source>
        <dbReference type="PROSITE-ProRule" id="PRU00289"/>
    </source>
</evidence>
<dbReference type="InterPro" id="IPR002543">
    <property type="entry name" value="FtsK_dom"/>
</dbReference>
<dbReference type="InterPro" id="IPR027417">
    <property type="entry name" value="P-loop_NTPase"/>
</dbReference>
<feature type="compositionally biased region" description="Basic and acidic residues" evidence="6">
    <location>
        <begin position="601"/>
        <end position="610"/>
    </location>
</feature>
<dbReference type="SMART" id="SM00382">
    <property type="entry name" value="AAA"/>
    <property type="match status" value="1"/>
</dbReference>
<evidence type="ECO:0000256" key="4">
    <source>
        <dbReference type="ARBA" id="ARBA00023125"/>
    </source>
</evidence>
<dbReference type="InterPro" id="IPR050206">
    <property type="entry name" value="FtsK/SpoIIIE/SftA"/>
</dbReference>
<name>A0A9D1Z8E4_9FIRM</name>
<dbReference type="Pfam" id="PF17854">
    <property type="entry name" value="FtsK_alpha"/>
    <property type="match status" value="1"/>
</dbReference>
<sequence>MNNLGRGSEDNKKKKERILTRETVGFVLVLFAAIALVILITRSLIFGSVGFAISSFLLGVFGYCAYAVLAALIYTGVVLITGKRITASGKTVLYCTLLFVFLVCLVHTITAEVSDIAYGSYGQYLGDCYRAGEANGTGGGVIFGLVVYPVVKLTTSVGGYIIFSLLMVGTAYLLYASRSAFQSAKKRREQTREKMIDDASADTAGMYNLNYAEPQAQYQPQYQSQPELHVYPSETDTERAAREISMRTESAEERSRRLFSVSDEFELKSKRELRQDRRAAETAKRAEEPARPLSPYAQSRSILYPDRSGENYTNNLIFDSDSYFNRTDRGAISRQQYSDNFRPASIFEGHERTNRTEAEKRIAEEKAERSSESSVNPGMSQTPSAASSSSASQQVPPKETGYTQFYSDETDGNVTYVNKPKKIVTDTTRATENTQDTAVQETKDFYRNDVHTEYSDARKEFSSAPDLSSGPSPAQPDRGRMSVPEPPKTTGLSEGRQDDVLPTDVARTSEIKEEPSAADLRSRGQVLRGEETSQRRQTEENIQKESTDGCITTGRGREETSSRGEREQSGGLRPADGIDSAVNLFDEDEDEEEPQVSSVPERMERTRPVAEPENLALSRRNAPAPQQNKAEAETPKTRHVYARYNPPPISLLRDYQNPEEADVAEIEHNKETIVDTLYQLKIPSEVLSVTQGPTVTRYDIDIPGNIPTTRVLSCDKEIAMRLHAKDGVNIQTNYENGSISIEVPNRQRAVVGLKEMILSDQFTRAKEGALMFGLGKDIEGKAICGDIAKMKHILVAGSTGAGKSVCLNALIISLLYKYSPEQLRIILVDPKQVEFNIYEKLPHLMVNEIINEPAKVVNVLNWLITEMERRYALFKEKTRTQTLVREIDEYNAHLLPDEERLPKIVLIIDELADLMLVAKKDLEDRIQRLTQKSRAAGIHLVLATQRPSVNVITGVIKSNLPTRIAFKVTQEVDSRTILDESGAEKLLGHGDMLYKTDTMTFPAREQGAFLASEEVQDVVDYVKEHNEAYFDESVSDYINNERSGGGTEGGGDGDDSVEAVYIDALRHVVSIGQASISMIQRRCSVGYPKAGKIIEWMENMGYISAFDGAKARKVLMTQEEFDSKYGDYGE</sequence>
<feature type="compositionally biased region" description="Basic and acidic residues" evidence="6">
    <location>
        <begin position="275"/>
        <end position="290"/>
    </location>
</feature>
<dbReference type="PANTHER" id="PTHR22683">
    <property type="entry name" value="SPORULATION PROTEIN RELATED"/>
    <property type="match status" value="1"/>
</dbReference>
<feature type="transmembrane region" description="Helical" evidence="7">
    <location>
        <begin position="157"/>
        <end position="177"/>
    </location>
</feature>
<feature type="compositionally biased region" description="Basic and acidic residues" evidence="6">
    <location>
        <begin position="441"/>
        <end position="461"/>
    </location>
</feature>
<evidence type="ECO:0000313" key="10">
    <source>
        <dbReference type="Proteomes" id="UP000824135"/>
    </source>
</evidence>
<dbReference type="GO" id="GO:0016020">
    <property type="term" value="C:membrane"/>
    <property type="evidence" value="ECO:0007669"/>
    <property type="project" value="UniProtKB-SubCell"/>
</dbReference>
<feature type="compositionally biased region" description="Basic and acidic residues" evidence="6">
    <location>
        <begin position="555"/>
        <end position="568"/>
    </location>
</feature>
<dbReference type="AlphaFoldDB" id="A0A9D1Z8E4"/>
<feature type="compositionally biased region" description="Polar residues" evidence="6">
    <location>
        <begin position="427"/>
        <end position="440"/>
    </location>
</feature>
<dbReference type="SMART" id="SM00843">
    <property type="entry name" value="Ftsk_gamma"/>
    <property type="match status" value="1"/>
</dbReference>
<evidence type="ECO:0000256" key="3">
    <source>
        <dbReference type="ARBA" id="ARBA00022840"/>
    </source>
</evidence>
<dbReference type="InterPro" id="IPR041027">
    <property type="entry name" value="FtsK_alpha"/>
</dbReference>
<dbReference type="Proteomes" id="UP000824135">
    <property type="component" value="Unassembled WGS sequence"/>
</dbReference>
<keyword evidence="7" id="KW-1133">Transmembrane helix</keyword>
<dbReference type="SUPFAM" id="SSF52540">
    <property type="entry name" value="P-loop containing nucleoside triphosphate hydrolases"/>
    <property type="match status" value="1"/>
</dbReference>
<keyword evidence="7" id="KW-0472">Membrane</keyword>
<evidence type="ECO:0000259" key="8">
    <source>
        <dbReference type="PROSITE" id="PS50901"/>
    </source>
</evidence>
<dbReference type="Gene3D" id="3.40.50.300">
    <property type="entry name" value="P-loop containing nucleotide triphosphate hydrolases"/>
    <property type="match status" value="1"/>
</dbReference>
<keyword evidence="2 5" id="KW-0547">Nucleotide-binding</keyword>
<comment type="caution">
    <text evidence="9">The sequence shown here is derived from an EMBL/GenBank/DDBJ whole genome shotgun (WGS) entry which is preliminary data.</text>
</comment>
<dbReference type="Gene3D" id="1.10.10.10">
    <property type="entry name" value="Winged helix-like DNA-binding domain superfamily/Winged helix DNA-binding domain"/>
    <property type="match status" value="1"/>
</dbReference>
<reference evidence="9" key="2">
    <citation type="submission" date="2021-04" db="EMBL/GenBank/DDBJ databases">
        <authorList>
            <person name="Gilroy R."/>
        </authorList>
    </citation>
    <scope>NUCLEOTIDE SEQUENCE</scope>
    <source>
        <strain evidence="9">CHK199-9574</strain>
    </source>
</reference>
<dbReference type="GO" id="GO:0005524">
    <property type="term" value="F:ATP binding"/>
    <property type="evidence" value="ECO:0007669"/>
    <property type="project" value="UniProtKB-UniRule"/>
</dbReference>
<feature type="compositionally biased region" description="Low complexity" evidence="6">
    <location>
        <begin position="380"/>
        <end position="397"/>
    </location>
</feature>
<dbReference type="InterPro" id="IPR018541">
    <property type="entry name" value="Ftsk_gamma"/>
</dbReference>
<feature type="region of interest" description="Disordered" evidence="6">
    <location>
        <begin position="275"/>
        <end position="299"/>
    </location>
</feature>
<feature type="transmembrane region" description="Helical" evidence="7">
    <location>
        <begin position="51"/>
        <end position="80"/>
    </location>
</feature>
<feature type="domain" description="FtsK" evidence="8">
    <location>
        <begin position="780"/>
        <end position="975"/>
    </location>
</feature>
<protein>
    <submittedName>
        <fullName evidence="9">DNA translocase FtsK</fullName>
    </submittedName>
</protein>
<keyword evidence="4" id="KW-0238">DNA-binding</keyword>
<evidence type="ECO:0000313" key="9">
    <source>
        <dbReference type="EMBL" id="HIY78382.1"/>
    </source>
</evidence>
<feature type="transmembrane region" description="Helical" evidence="7">
    <location>
        <begin position="92"/>
        <end position="110"/>
    </location>
</feature>
<comment type="similarity">
    <text evidence="1">Belongs to the FtsK/SpoIIIE/SftA family.</text>
</comment>
<evidence type="ECO:0000256" key="1">
    <source>
        <dbReference type="ARBA" id="ARBA00006474"/>
    </source>
</evidence>
<accession>A0A9D1Z8E4</accession>